<protein>
    <recommendedName>
        <fullName evidence="3">Sce7725 family protein</fullName>
    </recommendedName>
</protein>
<organism evidence="1 2">
    <name type="scientific">Secundilactobacillus similis DSM 23365 = JCM 2765</name>
    <dbReference type="NCBI Taxonomy" id="1423804"/>
    <lineage>
        <taxon>Bacteria</taxon>
        <taxon>Bacillati</taxon>
        <taxon>Bacillota</taxon>
        <taxon>Bacilli</taxon>
        <taxon>Lactobacillales</taxon>
        <taxon>Lactobacillaceae</taxon>
        <taxon>Secundilactobacillus</taxon>
    </lineage>
</organism>
<dbReference type="RefSeq" id="WP_054737457.1">
    <property type="nucleotide sequence ID" value="NZ_AYZM01000178.1"/>
</dbReference>
<keyword evidence="2" id="KW-1185">Reference proteome</keyword>
<evidence type="ECO:0000313" key="1">
    <source>
        <dbReference type="EMBL" id="KRN15604.1"/>
    </source>
</evidence>
<reference evidence="1 2" key="1">
    <citation type="journal article" date="2015" name="Genome Announc.">
        <title>Expanding the biotechnology potential of lactobacilli through comparative genomics of 213 strains and associated genera.</title>
        <authorList>
            <person name="Sun Z."/>
            <person name="Harris H.M."/>
            <person name="McCann A."/>
            <person name="Guo C."/>
            <person name="Argimon S."/>
            <person name="Zhang W."/>
            <person name="Yang X."/>
            <person name="Jeffery I.B."/>
            <person name="Cooney J.C."/>
            <person name="Kagawa T.F."/>
            <person name="Liu W."/>
            <person name="Song Y."/>
            <person name="Salvetti E."/>
            <person name="Wrobel A."/>
            <person name="Rasinkangas P."/>
            <person name="Parkhill J."/>
            <person name="Rea M.C."/>
            <person name="O'Sullivan O."/>
            <person name="Ritari J."/>
            <person name="Douillard F.P."/>
            <person name="Paul Ross R."/>
            <person name="Yang R."/>
            <person name="Briner A.E."/>
            <person name="Felis G.E."/>
            <person name="de Vos W.M."/>
            <person name="Barrangou R."/>
            <person name="Klaenhammer T.R."/>
            <person name="Caufield P.W."/>
            <person name="Cui Y."/>
            <person name="Zhang H."/>
            <person name="O'Toole P.W."/>
        </authorList>
    </citation>
    <scope>NUCLEOTIDE SEQUENCE [LARGE SCALE GENOMIC DNA]</scope>
    <source>
        <strain evidence="1 2">DSM 23365</strain>
    </source>
</reference>
<accession>A0A0R2ETR6</accession>
<dbReference type="AlphaFoldDB" id="A0A0R2ETR6"/>
<sequence>MIYYPYLRGRQFDLKALTTFATEPHQNVVPVIEPVRDIAALPKTLQAFIDHQQPVAVIQNPQVDHYNYQAEQRYPISALFESPWVQRAVILTPLLPPDQLNDALVIVQHYADLKLFIDHNWLPASATVLAPPEARMRRLLTANQQAFGHLFDHNEVRDHSADFAKMPDSFFTNDQTFARQYHETGFGDYLTQGKPYFEHGHPSRTVTLHLIYLQDGMVRIHHFVSDQNEDFKHQKEKYFEALAKTIAWFDTQPAINQTPAIDQLRVLAEAHKFPGMGILKQLTLEHHLVMMARYMDEMH</sequence>
<dbReference type="STRING" id="1423804.FD14_GL002948"/>
<dbReference type="EMBL" id="AYZM01000178">
    <property type="protein sequence ID" value="KRN15604.1"/>
    <property type="molecule type" value="Genomic_DNA"/>
</dbReference>
<comment type="caution">
    <text evidence="1">The sequence shown here is derived from an EMBL/GenBank/DDBJ whole genome shotgun (WGS) entry which is preliminary data.</text>
</comment>
<gene>
    <name evidence="1" type="ORF">FD14_GL002948</name>
</gene>
<name>A0A0R2ETR6_9LACO</name>
<evidence type="ECO:0008006" key="3">
    <source>
        <dbReference type="Google" id="ProtNLM"/>
    </source>
</evidence>
<proteinExistence type="predicted"/>
<dbReference type="InterPro" id="IPR047727">
    <property type="entry name" value="Sce7725-like"/>
</dbReference>
<dbReference type="OrthoDB" id="8910160at2"/>
<dbReference type="NCBIfam" id="NF033831">
    <property type="entry name" value="sce7725_fam"/>
    <property type="match status" value="1"/>
</dbReference>
<evidence type="ECO:0000313" key="2">
    <source>
        <dbReference type="Proteomes" id="UP000051442"/>
    </source>
</evidence>
<dbReference type="PATRIC" id="fig|1423804.4.peg.3172"/>
<dbReference type="Proteomes" id="UP000051442">
    <property type="component" value="Unassembled WGS sequence"/>
</dbReference>